<name>A0AAJ7C3D7_CEPCN</name>
<keyword evidence="9" id="KW-1185">Reference proteome</keyword>
<proteinExistence type="predicted"/>
<dbReference type="PROSITE" id="PS50157">
    <property type="entry name" value="ZINC_FINGER_C2H2_2"/>
    <property type="match status" value="10"/>
</dbReference>
<evidence type="ECO:0000256" key="3">
    <source>
        <dbReference type="ARBA" id="ARBA00022737"/>
    </source>
</evidence>
<feature type="domain" description="C2H2-type" evidence="8">
    <location>
        <begin position="599"/>
        <end position="622"/>
    </location>
</feature>
<dbReference type="KEGG" id="ccin:107270390"/>
<evidence type="ECO:0000256" key="4">
    <source>
        <dbReference type="ARBA" id="ARBA00022771"/>
    </source>
</evidence>
<reference evidence="10" key="1">
    <citation type="submission" date="2025-08" db="UniProtKB">
        <authorList>
            <consortium name="RefSeq"/>
        </authorList>
    </citation>
    <scope>IDENTIFICATION</scope>
</reference>
<dbReference type="FunFam" id="3.30.160.60:FF:000145">
    <property type="entry name" value="Zinc finger protein 574"/>
    <property type="match status" value="1"/>
</dbReference>
<dbReference type="Proteomes" id="UP000694920">
    <property type="component" value="Unplaced"/>
</dbReference>
<dbReference type="GO" id="GO:0005634">
    <property type="term" value="C:nucleus"/>
    <property type="evidence" value="ECO:0007669"/>
    <property type="project" value="UniProtKB-SubCell"/>
</dbReference>
<evidence type="ECO:0000256" key="5">
    <source>
        <dbReference type="ARBA" id="ARBA00022833"/>
    </source>
</evidence>
<feature type="domain" description="C2H2-type" evidence="8">
    <location>
        <begin position="445"/>
        <end position="474"/>
    </location>
</feature>
<feature type="domain" description="C2H2-type" evidence="8">
    <location>
        <begin position="571"/>
        <end position="598"/>
    </location>
</feature>
<keyword evidence="4 7" id="KW-0863">Zinc-finger</keyword>
<dbReference type="GeneID" id="107270390"/>
<feature type="domain" description="C2H2-type" evidence="8">
    <location>
        <begin position="512"/>
        <end position="541"/>
    </location>
</feature>
<sequence length="833" mass="95386">MSVDESQQSEVMTLPMFDNQDDSMLEAMQSISSKNDDAANFNYLHECMSSLESKDSGVNLSPESVNGSRSDLQLENFDDNYQNSDSEISTLNINFIKMGNMFLQSKNLENVEKMHGEDNDNIKYHNKKLIFDNYNIILENSVNTEKSCDIKMNNATLCIMENSIETLKVLHPDITNSLCNSNKVSGSLYDDFEVSSSCTLTGLFPKGHKCQSFEITSSESDVQDCEKIVNNELYSDTDLERDSDLDGQSLKNKEHMKLDDLDNLQEEVKTCPQCPMTFRYKRHLDRHLEGHLKNNCPHCSAKFARRKHLDVHLFRAHGEKVMKYPHLCDACSRSFPKRILLNRHRAKHQYETGKVCSNCGEMLKTQAAIREHMERHNNEKEFKCDRCPQAFNVEQTYLIHVQNHDTHKCPQCDATFASKKRANEHFKLTHSAKPKALEIEKNGLYYCAECRHGFIKKDSYFRHLQTALHLSKANNEVPFEGIFSCPVCAKELTTRRARDQHIRRVHKDEKKFSCNTFGCTFNCTNKSDLDRHRQLHVEMRNIICEHCGKTFTSVSILNDHVLYVHNKERQFICEECGRAFKRNSLLSRHKLSHQEVRPFACSQCSAAFKRSHHLTRHMETCHRITMERKKKVVKLMKTEDGQLVPIIEKPKQPKVKNMKMKKEVQVNTNPHTTVSVDKSSIASEIDVKSSSVELQHTHSFSSTGTLTESAGISVQMSNLLPVVDMMPQFLSLVDINSGQVVTVEVANPDTLPLNDLVDQFETNCNEMLGLSGYQDLGFQNADQSYYDHSSYSELPLENVSESPLLLDPNGSKMDSLPTIENYLTQPFPPFLNL</sequence>
<keyword evidence="5" id="KW-0862">Zinc</keyword>
<evidence type="ECO:0000256" key="2">
    <source>
        <dbReference type="ARBA" id="ARBA00022723"/>
    </source>
</evidence>
<evidence type="ECO:0000313" key="9">
    <source>
        <dbReference type="Proteomes" id="UP000694920"/>
    </source>
</evidence>
<feature type="domain" description="C2H2-type" evidence="8">
    <location>
        <begin position="382"/>
        <end position="409"/>
    </location>
</feature>
<dbReference type="SUPFAM" id="SSF57667">
    <property type="entry name" value="beta-beta-alpha zinc fingers"/>
    <property type="match status" value="7"/>
</dbReference>
<gene>
    <name evidence="10" type="primary">LOC107270390</name>
</gene>
<dbReference type="InterPro" id="IPR013087">
    <property type="entry name" value="Znf_C2H2_type"/>
</dbReference>
<feature type="domain" description="C2H2-type" evidence="8">
    <location>
        <begin position="542"/>
        <end position="570"/>
    </location>
</feature>
<keyword evidence="3" id="KW-0677">Repeat</keyword>
<feature type="domain" description="C2H2-type" evidence="8">
    <location>
        <begin position="326"/>
        <end position="353"/>
    </location>
</feature>
<feature type="domain" description="C2H2-type" evidence="8">
    <location>
        <begin position="407"/>
        <end position="435"/>
    </location>
</feature>
<keyword evidence="2" id="KW-0479">Metal-binding</keyword>
<dbReference type="InterPro" id="IPR036236">
    <property type="entry name" value="Znf_C2H2_sf"/>
</dbReference>
<keyword evidence="6" id="KW-0539">Nucleus</keyword>
<dbReference type="GO" id="GO:0000977">
    <property type="term" value="F:RNA polymerase II transcription regulatory region sequence-specific DNA binding"/>
    <property type="evidence" value="ECO:0007669"/>
    <property type="project" value="TreeGrafter"/>
</dbReference>
<feature type="domain" description="C2H2-type" evidence="8">
    <location>
        <begin position="483"/>
        <end position="511"/>
    </location>
</feature>
<protein>
    <submittedName>
        <fullName evidence="10">Zinc finger protein 184 isoform X1</fullName>
    </submittedName>
</protein>
<dbReference type="Pfam" id="PF00096">
    <property type="entry name" value="zf-C2H2"/>
    <property type="match status" value="3"/>
</dbReference>
<dbReference type="PANTHER" id="PTHR24379">
    <property type="entry name" value="KRAB AND ZINC FINGER DOMAIN-CONTAINING"/>
    <property type="match status" value="1"/>
</dbReference>
<dbReference type="RefSeq" id="XP_015600841.1">
    <property type="nucleotide sequence ID" value="XM_015745355.2"/>
</dbReference>
<dbReference type="PROSITE" id="PS00028">
    <property type="entry name" value="ZINC_FINGER_C2H2_1"/>
    <property type="match status" value="12"/>
</dbReference>
<evidence type="ECO:0000259" key="8">
    <source>
        <dbReference type="PROSITE" id="PS50157"/>
    </source>
</evidence>
<dbReference type="AlphaFoldDB" id="A0AAJ7C3D7"/>
<evidence type="ECO:0000256" key="6">
    <source>
        <dbReference type="ARBA" id="ARBA00023242"/>
    </source>
</evidence>
<evidence type="ECO:0000256" key="1">
    <source>
        <dbReference type="ARBA" id="ARBA00004123"/>
    </source>
</evidence>
<accession>A0AAJ7C3D7</accession>
<feature type="domain" description="C2H2-type" evidence="8">
    <location>
        <begin position="354"/>
        <end position="381"/>
    </location>
</feature>
<dbReference type="SMART" id="SM00355">
    <property type="entry name" value="ZnF_C2H2"/>
    <property type="match status" value="12"/>
</dbReference>
<comment type="subcellular location">
    <subcellularLocation>
        <location evidence="1">Nucleus</location>
    </subcellularLocation>
</comment>
<evidence type="ECO:0000313" key="10">
    <source>
        <dbReference type="RefSeq" id="XP_015600841.1"/>
    </source>
</evidence>
<dbReference type="Gene3D" id="3.30.160.60">
    <property type="entry name" value="Classic Zinc Finger"/>
    <property type="match status" value="7"/>
</dbReference>
<dbReference type="PANTHER" id="PTHR24379:SF127">
    <property type="entry name" value="BLOODY FINGERS-RELATED"/>
    <property type="match status" value="1"/>
</dbReference>
<dbReference type="GO" id="GO:0000981">
    <property type="term" value="F:DNA-binding transcription factor activity, RNA polymerase II-specific"/>
    <property type="evidence" value="ECO:0007669"/>
    <property type="project" value="TreeGrafter"/>
</dbReference>
<dbReference type="GO" id="GO:0008270">
    <property type="term" value="F:zinc ion binding"/>
    <property type="evidence" value="ECO:0007669"/>
    <property type="project" value="UniProtKB-KW"/>
</dbReference>
<organism evidence="9 10">
    <name type="scientific">Cephus cinctus</name>
    <name type="common">Wheat stem sawfly</name>
    <dbReference type="NCBI Taxonomy" id="211228"/>
    <lineage>
        <taxon>Eukaryota</taxon>
        <taxon>Metazoa</taxon>
        <taxon>Ecdysozoa</taxon>
        <taxon>Arthropoda</taxon>
        <taxon>Hexapoda</taxon>
        <taxon>Insecta</taxon>
        <taxon>Pterygota</taxon>
        <taxon>Neoptera</taxon>
        <taxon>Endopterygota</taxon>
        <taxon>Hymenoptera</taxon>
        <taxon>Cephoidea</taxon>
        <taxon>Cephidae</taxon>
        <taxon>Cephus</taxon>
    </lineage>
</organism>
<evidence type="ECO:0000256" key="7">
    <source>
        <dbReference type="PROSITE-ProRule" id="PRU00042"/>
    </source>
</evidence>